<protein>
    <recommendedName>
        <fullName evidence="1">DUF4136 domain-containing protein</fullName>
    </recommendedName>
</protein>
<dbReference type="Pfam" id="PF13590">
    <property type="entry name" value="DUF4136"/>
    <property type="match status" value="1"/>
</dbReference>
<proteinExistence type="predicted"/>
<gene>
    <name evidence="2" type="ORF">NSJP_0390</name>
</gene>
<dbReference type="AlphaFoldDB" id="A0A1W1I0Q2"/>
<dbReference type="Proteomes" id="UP000192042">
    <property type="component" value="Chromosome I"/>
</dbReference>
<name>A0A1W1I0Q2_9BACT</name>
<evidence type="ECO:0000259" key="1">
    <source>
        <dbReference type="Pfam" id="PF13590"/>
    </source>
</evidence>
<dbReference type="InterPro" id="IPR025411">
    <property type="entry name" value="DUF4136"/>
</dbReference>
<accession>A0A1W1I0Q2</accession>
<dbReference type="Gene3D" id="3.30.160.670">
    <property type="match status" value="2"/>
</dbReference>
<evidence type="ECO:0000313" key="3">
    <source>
        <dbReference type="Proteomes" id="UP000192042"/>
    </source>
</evidence>
<organism evidence="2 3">
    <name type="scientific">Nitrospira japonica</name>
    <dbReference type="NCBI Taxonomy" id="1325564"/>
    <lineage>
        <taxon>Bacteria</taxon>
        <taxon>Pseudomonadati</taxon>
        <taxon>Nitrospirota</taxon>
        <taxon>Nitrospiria</taxon>
        <taxon>Nitrospirales</taxon>
        <taxon>Nitrospiraceae</taxon>
        <taxon>Nitrospira</taxon>
    </lineage>
</organism>
<dbReference type="OrthoDB" id="118896at2"/>
<dbReference type="EMBL" id="LT828648">
    <property type="protein sequence ID" value="SLM46562.1"/>
    <property type="molecule type" value="Genomic_DNA"/>
</dbReference>
<sequence>MNIRFLILWLALGLLTAGGCSKVKAWYEDTRYEVHARTNFEPSADFSSFHTFAHSGMTDRGRKIAATDNNSPLRARVKEIVNKQLVAKELRQVGLEDHPDLLVHLLFGMMDADKYQEATLVVNLTESSKKKLVWQAVINETVGDSLEKNFEMIDKGVAKAFKDYPPAN</sequence>
<keyword evidence="3" id="KW-1185">Reference proteome</keyword>
<dbReference type="PROSITE" id="PS51257">
    <property type="entry name" value="PROKAR_LIPOPROTEIN"/>
    <property type="match status" value="1"/>
</dbReference>
<reference evidence="2 3" key="1">
    <citation type="submission" date="2017-03" db="EMBL/GenBank/DDBJ databases">
        <authorList>
            <person name="Afonso C.L."/>
            <person name="Miller P.J."/>
            <person name="Scott M.A."/>
            <person name="Spackman E."/>
            <person name="Goraichik I."/>
            <person name="Dimitrov K.M."/>
            <person name="Suarez D.L."/>
            <person name="Swayne D.E."/>
        </authorList>
    </citation>
    <scope>NUCLEOTIDE SEQUENCE [LARGE SCALE GENOMIC DNA]</scope>
    <source>
        <strain evidence="2">Genome sequencing of Nitrospira japonica strain NJ11</strain>
    </source>
</reference>
<evidence type="ECO:0000313" key="2">
    <source>
        <dbReference type="EMBL" id="SLM46562.1"/>
    </source>
</evidence>
<dbReference type="RefSeq" id="WP_080885227.1">
    <property type="nucleotide sequence ID" value="NZ_LT828648.1"/>
</dbReference>
<dbReference type="KEGG" id="nja:NSJP_0390"/>
<feature type="domain" description="DUF4136" evidence="1">
    <location>
        <begin position="37"/>
        <end position="166"/>
    </location>
</feature>